<evidence type="ECO:0000256" key="2">
    <source>
        <dbReference type="ARBA" id="ARBA00022723"/>
    </source>
</evidence>
<feature type="domain" description="Cytochrome c" evidence="5">
    <location>
        <begin position="172"/>
        <end position="342"/>
    </location>
</feature>
<dbReference type="PANTHER" id="PTHR30600">
    <property type="entry name" value="CYTOCHROME C PEROXIDASE-RELATED"/>
    <property type="match status" value="1"/>
</dbReference>
<dbReference type="EMBL" id="CP089983">
    <property type="protein sequence ID" value="WXB10720.1"/>
    <property type="molecule type" value="Genomic_DNA"/>
</dbReference>
<dbReference type="Gene3D" id="1.10.760.10">
    <property type="entry name" value="Cytochrome c-like domain"/>
    <property type="match status" value="2"/>
</dbReference>
<reference evidence="6" key="1">
    <citation type="submission" date="2021-12" db="EMBL/GenBank/DDBJ databases">
        <title>Discovery of the Pendulisporaceae a myxobacterial family with distinct sporulation behavior and unique specialized metabolism.</title>
        <authorList>
            <person name="Garcia R."/>
            <person name="Popoff A."/>
            <person name="Bader C.D."/>
            <person name="Loehr J."/>
            <person name="Walesch S."/>
            <person name="Walt C."/>
            <person name="Boldt J."/>
            <person name="Bunk B."/>
            <person name="Haeckl F.J.F.P.J."/>
            <person name="Gunesch A.P."/>
            <person name="Birkelbach J."/>
            <person name="Nuebel U."/>
            <person name="Pietschmann T."/>
            <person name="Bach T."/>
            <person name="Mueller R."/>
        </authorList>
    </citation>
    <scope>NUCLEOTIDE SEQUENCE</scope>
    <source>
        <strain evidence="6">MSr11367</strain>
    </source>
</reference>
<evidence type="ECO:0000256" key="4">
    <source>
        <dbReference type="PROSITE-ProRule" id="PRU00433"/>
    </source>
</evidence>
<evidence type="ECO:0000313" key="6">
    <source>
        <dbReference type="EMBL" id="WXB10720.1"/>
    </source>
</evidence>
<keyword evidence="7" id="KW-1185">Reference proteome</keyword>
<name>A0ABZ2LJZ8_9BACT</name>
<dbReference type="PROSITE" id="PS51007">
    <property type="entry name" value="CYTC"/>
    <property type="match status" value="1"/>
</dbReference>
<evidence type="ECO:0000256" key="1">
    <source>
        <dbReference type="ARBA" id="ARBA00022617"/>
    </source>
</evidence>
<keyword evidence="2 4" id="KW-0479">Metal-binding</keyword>
<keyword evidence="1 4" id="KW-0349">Heme</keyword>
<evidence type="ECO:0000259" key="5">
    <source>
        <dbReference type="PROSITE" id="PS51007"/>
    </source>
</evidence>
<protein>
    <recommendedName>
        <fullName evidence="5">Cytochrome c domain-containing protein</fullName>
    </recommendedName>
</protein>
<dbReference type="InterPro" id="IPR051395">
    <property type="entry name" value="Cytochrome_c_Peroxidase/MauG"/>
</dbReference>
<evidence type="ECO:0000313" key="7">
    <source>
        <dbReference type="Proteomes" id="UP001374803"/>
    </source>
</evidence>
<accession>A0ABZ2LJZ8</accession>
<dbReference type="InterPro" id="IPR036909">
    <property type="entry name" value="Cyt_c-like_dom_sf"/>
</dbReference>
<proteinExistence type="predicted"/>
<organism evidence="6 7">
    <name type="scientific">Pendulispora rubella</name>
    <dbReference type="NCBI Taxonomy" id="2741070"/>
    <lineage>
        <taxon>Bacteria</taxon>
        <taxon>Pseudomonadati</taxon>
        <taxon>Myxococcota</taxon>
        <taxon>Myxococcia</taxon>
        <taxon>Myxococcales</taxon>
        <taxon>Sorangiineae</taxon>
        <taxon>Pendulisporaceae</taxon>
        <taxon>Pendulispora</taxon>
    </lineage>
</organism>
<keyword evidence="3 4" id="KW-0408">Iron</keyword>
<sequence>MGNGRTCATCHAGHETDIDPKRVRRVYRHRPRDPLFRSIDSNDGKGNDYSLLLRDATFRIPFVLPPNVTVDERDDNVYVDAQGRTVVVLRRAVPSVRNIAFEDRLMYDGRENADLPHQAITAVQTHDEPGRLPTQAEADAMAAFQRTLFTDRHLERFAEGGPPPELPRGITPAQRRGRRFFEQRNAPDGLCAMCHSGPLLNTTNVFNPIEGPNRRIAGNFSSELNANGYPAYTFHFEMPDHTVRTIRTPDPGRTIITGDPCIDDPAACTINPGSTASIFKIPTLWGVANTAPYFHDNSARTLEELMVHYQRFFHITAVGLQNPDFEIDDQEASDIVAFLRLL</sequence>
<evidence type="ECO:0000256" key="3">
    <source>
        <dbReference type="ARBA" id="ARBA00023004"/>
    </source>
</evidence>
<dbReference type="SUPFAM" id="SSF46626">
    <property type="entry name" value="Cytochrome c"/>
    <property type="match status" value="2"/>
</dbReference>
<dbReference type="InterPro" id="IPR009056">
    <property type="entry name" value="Cyt_c-like_dom"/>
</dbReference>
<dbReference type="Proteomes" id="UP001374803">
    <property type="component" value="Chromosome"/>
</dbReference>
<gene>
    <name evidence="6" type="ORF">LVJ94_15690</name>
</gene>